<dbReference type="AlphaFoldDB" id="A0A1G8QKW0"/>
<evidence type="ECO:0000256" key="2">
    <source>
        <dbReference type="SAM" id="SignalP"/>
    </source>
</evidence>
<name>A0A1G8QKW0_9NOCA</name>
<feature type="compositionally biased region" description="Basic and acidic residues" evidence="1">
    <location>
        <begin position="39"/>
        <end position="50"/>
    </location>
</feature>
<dbReference type="RefSeq" id="WP_072738800.1">
    <property type="nucleotide sequence ID" value="NZ_CP048813.1"/>
</dbReference>
<sequence length="313" mass="32483">MNTPTKLAAFAVGLAVLFAAGFGVGAAFGPGPVEPVAHGGDHDTDREGTARPDTGASEAGGLTATDGDHTLVLDDPVVSAGQATDLRFRILTSEGVPLTRYTTSHEKDLHLIVVRRDLTGYRHLHPVLDDTGTWSTPLEALRGGDYRVYADFTPGDGAATTLGADLHVAGDYDPRSLPAAAASTSVDGYDIALDGTARAGRTSELTFTITRDGAPVTDLEPHLGAYGHLVALRADDLGYLHVHPAGHPGDGSTDPGPDIGFGVTVPGAGNYRLFLDFRHEGVVRTAEFTLTAEGTVAAETPSDTESDTDGHGH</sequence>
<evidence type="ECO:0008006" key="5">
    <source>
        <dbReference type="Google" id="ProtNLM"/>
    </source>
</evidence>
<dbReference type="EMBL" id="FNDN01000015">
    <property type="protein sequence ID" value="SDJ05243.1"/>
    <property type="molecule type" value="Genomic_DNA"/>
</dbReference>
<accession>A0A1G8QKW0</accession>
<feature type="signal peptide" evidence="2">
    <location>
        <begin position="1"/>
        <end position="26"/>
    </location>
</feature>
<evidence type="ECO:0000313" key="3">
    <source>
        <dbReference type="EMBL" id="SDJ05243.1"/>
    </source>
</evidence>
<protein>
    <recommendedName>
        <fullName evidence="5">Heavy-metal-associated domain-containing protein</fullName>
    </recommendedName>
</protein>
<gene>
    <name evidence="3" type="ORF">SAMN05444695_11565</name>
</gene>
<keyword evidence="4" id="KW-1185">Reference proteome</keyword>
<keyword evidence="2" id="KW-0732">Signal</keyword>
<evidence type="ECO:0000256" key="1">
    <source>
        <dbReference type="SAM" id="MobiDB-lite"/>
    </source>
</evidence>
<feature type="region of interest" description="Disordered" evidence="1">
    <location>
        <begin position="34"/>
        <end position="66"/>
    </location>
</feature>
<evidence type="ECO:0000313" key="4">
    <source>
        <dbReference type="Proteomes" id="UP000183263"/>
    </source>
</evidence>
<reference evidence="3 4" key="1">
    <citation type="submission" date="2016-10" db="EMBL/GenBank/DDBJ databases">
        <authorList>
            <person name="de Groot N.N."/>
        </authorList>
    </citation>
    <scope>NUCLEOTIDE SEQUENCE [LARGE SCALE GENOMIC DNA]</scope>
    <source>
        <strain evidence="3 4">DSM 44892</strain>
    </source>
</reference>
<feature type="region of interest" description="Disordered" evidence="1">
    <location>
        <begin position="294"/>
        <end position="313"/>
    </location>
</feature>
<organism evidence="3 4">
    <name type="scientific">Rhodococcus triatomae</name>
    <dbReference type="NCBI Taxonomy" id="300028"/>
    <lineage>
        <taxon>Bacteria</taxon>
        <taxon>Bacillati</taxon>
        <taxon>Actinomycetota</taxon>
        <taxon>Actinomycetes</taxon>
        <taxon>Mycobacteriales</taxon>
        <taxon>Nocardiaceae</taxon>
        <taxon>Rhodococcus</taxon>
    </lineage>
</organism>
<proteinExistence type="predicted"/>
<dbReference type="OrthoDB" id="128043at2"/>
<dbReference type="Proteomes" id="UP000183263">
    <property type="component" value="Unassembled WGS sequence"/>
</dbReference>
<feature type="chain" id="PRO_5043769536" description="Heavy-metal-associated domain-containing protein" evidence="2">
    <location>
        <begin position="27"/>
        <end position="313"/>
    </location>
</feature>